<keyword evidence="3" id="KW-1003">Cell membrane</keyword>
<dbReference type="InterPro" id="IPR014032">
    <property type="entry name" value="Peptidase_A24A_bac"/>
</dbReference>
<evidence type="ECO:0000256" key="2">
    <source>
        <dbReference type="ARBA" id="ARBA00005801"/>
    </source>
</evidence>
<evidence type="ECO:0000259" key="11">
    <source>
        <dbReference type="Pfam" id="PF01478"/>
    </source>
</evidence>
<dbReference type="InterPro" id="IPR000045">
    <property type="entry name" value="Prepilin_IV_endopep_pep"/>
</dbReference>
<evidence type="ECO:0000259" key="12">
    <source>
        <dbReference type="Pfam" id="PF06750"/>
    </source>
</evidence>
<comment type="subcellular location">
    <subcellularLocation>
        <location evidence="1">Cell inner membrane</location>
        <topology evidence="1">Multi-pass membrane protein</topology>
    </subcellularLocation>
    <subcellularLocation>
        <location evidence="9">Cell membrane</location>
        <topology evidence="9">Multi-pass membrane protein</topology>
    </subcellularLocation>
</comment>
<accession>A0ABX8Z7L9</accession>
<evidence type="ECO:0000256" key="3">
    <source>
        <dbReference type="ARBA" id="ARBA00022475"/>
    </source>
</evidence>
<comment type="similarity">
    <text evidence="2 8">Belongs to the peptidase A24 family.</text>
</comment>
<protein>
    <recommendedName>
        <fullName evidence="9">Prepilin leader peptidase/N-methyltransferase</fullName>
        <ecNumber evidence="9">2.1.1.-</ecNumber>
        <ecNumber evidence="9">3.4.23.43</ecNumber>
    </recommendedName>
</protein>
<sequence>MDNFVTLLYDPIWLCYFIGLIGLTVGSFLNVVIHRLPIMLENDFKSECAAYFETRTSIQVTKTKYNLCTPRSACPKCGHTISALENIPVISWIALRGKCRKCKAKISIRYPIIELITAFLSAGLALHFGYSYALAGGLILVWFLIALIMIDADTYLLPDSMTLPLIWVGLIFNSFNTFTTLDNAVYGAIAGYISLWSVYWVFKLATSKEGMGYGDFKLLAALGAWFGWSMIPMIILLSSFAGAVIGIVMVLGKKRGWNKPMPFGPYLGVAGLLALIWGKDLSLALYGIS</sequence>
<keyword evidence="14" id="KW-1185">Reference proteome</keyword>
<feature type="transmembrane region" description="Helical" evidence="10">
    <location>
        <begin position="263"/>
        <end position="288"/>
    </location>
</feature>
<evidence type="ECO:0000256" key="9">
    <source>
        <dbReference type="RuleBase" id="RU003794"/>
    </source>
</evidence>
<evidence type="ECO:0000313" key="14">
    <source>
        <dbReference type="Proteomes" id="UP000825679"/>
    </source>
</evidence>
<reference evidence="13 14" key="1">
    <citation type="submission" date="2021-08" db="EMBL/GenBank/DDBJ databases">
        <title>complete genome sequencing of Deefgea sp. D25.</title>
        <authorList>
            <person name="Bae J.-W."/>
            <person name="Gim D.-H."/>
        </authorList>
    </citation>
    <scope>NUCLEOTIDE SEQUENCE [LARGE SCALE GENOMIC DNA]</scope>
    <source>
        <strain evidence="13 14">D25</strain>
    </source>
</reference>
<evidence type="ECO:0000256" key="5">
    <source>
        <dbReference type="ARBA" id="ARBA00022692"/>
    </source>
</evidence>
<dbReference type="Proteomes" id="UP000825679">
    <property type="component" value="Chromosome"/>
</dbReference>
<feature type="transmembrane region" description="Helical" evidence="10">
    <location>
        <begin position="184"/>
        <end position="206"/>
    </location>
</feature>
<evidence type="ECO:0000256" key="4">
    <source>
        <dbReference type="ARBA" id="ARBA00022519"/>
    </source>
</evidence>
<evidence type="ECO:0000256" key="6">
    <source>
        <dbReference type="ARBA" id="ARBA00022989"/>
    </source>
</evidence>
<keyword evidence="9" id="KW-0511">Multifunctional enzyme</keyword>
<dbReference type="EMBL" id="CP081150">
    <property type="protein sequence ID" value="QZA77063.1"/>
    <property type="molecule type" value="Genomic_DNA"/>
</dbReference>
<keyword evidence="5 9" id="KW-0812">Transmembrane</keyword>
<dbReference type="InterPro" id="IPR010627">
    <property type="entry name" value="Prepilin_pept_A24_N"/>
</dbReference>
<feature type="transmembrane region" description="Helical" evidence="10">
    <location>
        <begin position="162"/>
        <end position="178"/>
    </location>
</feature>
<keyword evidence="7 10" id="KW-0472">Membrane</keyword>
<keyword evidence="9" id="KW-0808">Transferase</keyword>
<dbReference type="EC" id="3.4.23.43" evidence="9"/>
<evidence type="ECO:0000256" key="7">
    <source>
        <dbReference type="ARBA" id="ARBA00023136"/>
    </source>
</evidence>
<dbReference type="Pfam" id="PF06750">
    <property type="entry name" value="A24_N_bact"/>
    <property type="match status" value="1"/>
</dbReference>
<dbReference type="PRINTS" id="PR00864">
    <property type="entry name" value="PREPILNPTASE"/>
</dbReference>
<keyword evidence="6 10" id="KW-1133">Transmembrane helix</keyword>
<dbReference type="Pfam" id="PF01478">
    <property type="entry name" value="Peptidase_A24"/>
    <property type="match status" value="1"/>
</dbReference>
<dbReference type="EC" id="2.1.1.-" evidence="9"/>
<dbReference type="RefSeq" id="WP_221005459.1">
    <property type="nucleotide sequence ID" value="NZ_CP081150.1"/>
</dbReference>
<evidence type="ECO:0000256" key="1">
    <source>
        <dbReference type="ARBA" id="ARBA00004429"/>
    </source>
</evidence>
<dbReference type="PANTHER" id="PTHR30487">
    <property type="entry name" value="TYPE 4 PREPILIN-LIKE PROTEINS LEADER PEPTIDE-PROCESSING ENZYME"/>
    <property type="match status" value="1"/>
</dbReference>
<name>A0ABX8Z7L9_9NEIS</name>
<feature type="domain" description="Prepilin type IV endopeptidase peptidase" evidence="11">
    <location>
        <begin position="138"/>
        <end position="247"/>
    </location>
</feature>
<keyword evidence="9" id="KW-0645">Protease</keyword>
<keyword evidence="4" id="KW-0997">Cell inner membrane</keyword>
<feature type="transmembrane region" description="Helical" evidence="10">
    <location>
        <begin position="12"/>
        <end position="33"/>
    </location>
</feature>
<comment type="catalytic activity">
    <reaction evidence="9">
        <text>Typically cleaves a -Gly-|-Phe- bond to release an N-terminal, basic peptide of 5-8 residues from type IV prepilin, and then N-methylates the new N-terminal amino group, the methyl donor being S-adenosyl-L-methionine.</text>
        <dbReference type="EC" id="3.4.23.43"/>
    </reaction>
</comment>
<evidence type="ECO:0000256" key="10">
    <source>
        <dbReference type="SAM" id="Phobius"/>
    </source>
</evidence>
<dbReference type="InterPro" id="IPR050882">
    <property type="entry name" value="Prepilin_peptidase/N-MTase"/>
</dbReference>
<evidence type="ECO:0000256" key="8">
    <source>
        <dbReference type="RuleBase" id="RU003793"/>
    </source>
</evidence>
<feature type="domain" description="Prepilin peptidase A24 N-terminal" evidence="12">
    <location>
        <begin position="20"/>
        <end position="128"/>
    </location>
</feature>
<feature type="transmembrane region" description="Helical" evidence="10">
    <location>
        <begin position="132"/>
        <end position="150"/>
    </location>
</feature>
<gene>
    <name evidence="13" type="ORF">K4H28_12265</name>
</gene>
<keyword evidence="9" id="KW-0378">Hydrolase</keyword>
<proteinExistence type="inferred from homology"/>
<organism evidence="13 14">
    <name type="scientific">Deefgea tanakiae</name>
    <dbReference type="NCBI Taxonomy" id="2865840"/>
    <lineage>
        <taxon>Bacteria</taxon>
        <taxon>Pseudomonadati</taxon>
        <taxon>Pseudomonadota</taxon>
        <taxon>Betaproteobacteria</taxon>
        <taxon>Neisseriales</taxon>
        <taxon>Chitinibacteraceae</taxon>
        <taxon>Deefgea</taxon>
    </lineage>
</organism>
<dbReference type="Gene3D" id="1.20.120.1220">
    <property type="match status" value="1"/>
</dbReference>
<feature type="transmembrane region" description="Helical" evidence="10">
    <location>
        <begin position="218"/>
        <end position="251"/>
    </location>
</feature>
<dbReference type="PANTHER" id="PTHR30487:SF0">
    <property type="entry name" value="PREPILIN LEADER PEPTIDASE_N-METHYLTRANSFERASE-RELATED"/>
    <property type="match status" value="1"/>
</dbReference>
<keyword evidence="9" id="KW-0489">Methyltransferase</keyword>
<comment type="function">
    <text evidence="9">Plays an essential role in type IV pili and type II pseudopili formation by proteolytically removing the leader sequence from substrate proteins and subsequently monomethylating the alpha-amino group of the newly exposed N-terminal phenylalanine.</text>
</comment>
<evidence type="ECO:0000313" key="13">
    <source>
        <dbReference type="EMBL" id="QZA77063.1"/>
    </source>
</evidence>